<gene>
    <name evidence="1" type="ORF">H6G24_28585</name>
</gene>
<dbReference type="Proteomes" id="UP000658514">
    <property type="component" value="Unassembled WGS sequence"/>
</dbReference>
<dbReference type="RefSeq" id="WP_190548625.1">
    <property type="nucleotide sequence ID" value="NZ_CAWPNO010000093.1"/>
</dbReference>
<evidence type="ECO:0000313" key="2">
    <source>
        <dbReference type="Proteomes" id="UP000658514"/>
    </source>
</evidence>
<sequence length="1207" mass="136208">MSIRPNLPKNPLIRDGVSQRQRQLLALSPDYVKIDAGDLADFLVFAHKLSQQVHYYSLEKQKDGNWEDFFTSSTPIQIALISKTQPEKVKAKYQQNLPAFIENQSVATLQPILDLWKSELLTPIANWYEHLESYTPLKAIIQGLVKTNLQEPLRRMQSFERNQGLEGTFYTDFEKVLGLDLNADSPGDRTRFNDTSEPRAEIDAVFQMLFQTYRQIIQEAPQYLKASLTDRQDHPPHLALYFAFWEVMQPARDDFNRMTQRHLDFFYRQVLYLRDRPAQPDRVHLILELAKTQTEYKLAAATPFPAGKDASGVDIFYQLDAETVFHQAAIASLQGLFLDSQEIATGDIPQNLLGLYASPIANSFDGKGGDFPKDQVVKTWRPFGDRTRNHAVLGLAIASNIFYLQEGTRTIIFTLTFNRVIDNILASELANIFTVDFSGKKDWVLGKIQPITNNETSLTGETLTLEVTLTAEQEPIESYHPELPGARLNTNLPVARLHLKDNVLVNGLSAYSYFRNLKLTKFNISTKNIEIQNLLLQNDLSPINPGKPFQPFGPRPVVGSTFYVGSKEIFQKNLSLLTMKVVWQGLPTDLKNHYRGYYGDNDSSKPKFDKFTADVKRLTQHNWSGESLPSEYNLFVPAGDRILVDRTASTPLPGAKIDELTSFNLDTASGFLRFVLKQNFLHEEFPRKYALQTLASAKNFAAGEYVNGAVYEVVTVDGDKKTSTFQRWQPGDTLSTNLQNVAPVILNEPYTPVIQSISLSYNAVADGRDCRLFHLHPFDRFAEVVANDTPDFLPQFTNEGELLIGLANLDPPTSLPLLFQVAQETADTALEKVDVQWHYLKDNTWISLSDRIVSDTTNGLITSGIVNLGIPGDISKQNTTILDPSLHWIKATVPARSGAICQILGVYTQAARVTFTDAGNDPQHLATPLPAGTIAKLAVPIPEIKKVEQPYDSFGGQIKEKPEHFYTRISEHLRHKGRAVSIFDYERLVLEKFPQIYKVRCINHGKVGQTNQLYELVPGAVTLVVIPDLSQRNSTNDLEPKININLLEKIEKYLAGLSSPWVDIRVVNPVYEHIQVECEVQFKPPYNSNFGYYRRDLEQRITQFLTPWTVDKGAEINLGGTMYRSSILNFIEQQYYVDYVVNFQMHHDNQRNVKEAIASTARSVLTSVSVLTTGQTHIIQEAHTIAEQPKLASGILGYESLDNLELG</sequence>
<organism evidence="1 2">
    <name type="scientific">Calothrix parietina FACHB-288</name>
    <dbReference type="NCBI Taxonomy" id="2692896"/>
    <lineage>
        <taxon>Bacteria</taxon>
        <taxon>Bacillati</taxon>
        <taxon>Cyanobacteriota</taxon>
        <taxon>Cyanophyceae</taxon>
        <taxon>Nostocales</taxon>
        <taxon>Calotrichaceae</taxon>
        <taxon>Calothrix</taxon>
    </lineage>
</organism>
<reference evidence="1 2" key="1">
    <citation type="journal article" date="2020" name="ISME J.">
        <title>Comparative genomics reveals insights into cyanobacterial evolution and habitat adaptation.</title>
        <authorList>
            <person name="Chen M.Y."/>
            <person name="Teng W.K."/>
            <person name="Zhao L."/>
            <person name="Hu C.X."/>
            <person name="Zhou Y.K."/>
            <person name="Han B.P."/>
            <person name="Song L.R."/>
            <person name="Shu W.S."/>
        </authorList>
    </citation>
    <scope>NUCLEOTIDE SEQUENCE [LARGE SCALE GENOMIC DNA]</scope>
    <source>
        <strain evidence="1 2">FACHB-288</strain>
    </source>
</reference>
<comment type="caution">
    <text evidence="1">The sequence shown here is derived from an EMBL/GenBank/DDBJ whole genome shotgun (WGS) entry which is preliminary data.</text>
</comment>
<protein>
    <submittedName>
        <fullName evidence="1">Baseplate J/gp47 family protein</fullName>
    </submittedName>
</protein>
<evidence type="ECO:0000313" key="1">
    <source>
        <dbReference type="EMBL" id="MBD2199392.1"/>
    </source>
</evidence>
<keyword evidence="2" id="KW-1185">Reference proteome</keyword>
<dbReference type="EMBL" id="JACJQH010000058">
    <property type="protein sequence ID" value="MBD2199392.1"/>
    <property type="molecule type" value="Genomic_DNA"/>
</dbReference>
<name>A0ABR8AH61_9CYAN</name>
<proteinExistence type="predicted"/>
<accession>A0ABR8AH61</accession>